<comment type="caution">
    <text evidence="1">The sequence shown here is derived from an EMBL/GenBank/DDBJ whole genome shotgun (WGS) entry which is preliminary data.</text>
</comment>
<dbReference type="Proteomes" id="UP000297258">
    <property type="component" value="Unassembled WGS sequence"/>
</dbReference>
<dbReference type="InterPro" id="IPR036624">
    <property type="entry name" value="Hcp1-lik_sf"/>
</dbReference>
<organism evidence="1 2">
    <name type="scientific">Massilia horti</name>
    <dbReference type="NCBI Taxonomy" id="2562153"/>
    <lineage>
        <taxon>Bacteria</taxon>
        <taxon>Pseudomonadati</taxon>
        <taxon>Pseudomonadota</taxon>
        <taxon>Betaproteobacteria</taxon>
        <taxon>Burkholderiales</taxon>
        <taxon>Oxalobacteraceae</taxon>
        <taxon>Telluria group</taxon>
        <taxon>Massilia</taxon>
    </lineage>
</organism>
<accession>A0A4Y9SZU9</accession>
<evidence type="ECO:0000313" key="2">
    <source>
        <dbReference type="Proteomes" id="UP000297258"/>
    </source>
</evidence>
<dbReference type="RefSeq" id="WP_135189929.1">
    <property type="nucleotide sequence ID" value="NZ_SPUM01000072.1"/>
</dbReference>
<name>A0A4Y9SZU9_9BURK</name>
<dbReference type="InterPro" id="IPR053165">
    <property type="entry name" value="HSI-I_assembly_Hcp1"/>
</dbReference>
<dbReference type="PANTHER" id="PTHR36152">
    <property type="entry name" value="CYTOPLASMIC PROTEIN-RELATED"/>
    <property type="match status" value="1"/>
</dbReference>
<dbReference type="InterPro" id="IPR008514">
    <property type="entry name" value="T6SS_Hcp"/>
</dbReference>
<protein>
    <submittedName>
        <fullName evidence="1">Type VI secretion system tube protein Hcp</fullName>
    </submittedName>
</protein>
<sequence>MAVDMFINMGDKIKGESRDSVQGPKGDIDVLAWSWGMSQSGTTHMGGGGGAGKASFQDLSFTKYVDKSSNGLMTALAKGSHIPKAHLLVRKAGEGQKRYIEITMEEVLVTAISTGGSGGEDRLTENVTLNFGKVKFAYAQQDSHGEVGADAEFGWNIAENIAA</sequence>
<proteinExistence type="predicted"/>
<evidence type="ECO:0000313" key="1">
    <source>
        <dbReference type="EMBL" id="TFW31975.1"/>
    </source>
</evidence>
<reference evidence="1 2" key="1">
    <citation type="submission" date="2019-03" db="EMBL/GenBank/DDBJ databases">
        <title>Draft genome of Massilia hortus sp. nov., a novel bacterial species of the Oxalobacteraceae family.</title>
        <authorList>
            <person name="Peta V."/>
            <person name="Raths R."/>
            <person name="Bucking H."/>
        </authorList>
    </citation>
    <scope>NUCLEOTIDE SEQUENCE [LARGE SCALE GENOMIC DNA]</scope>
    <source>
        <strain evidence="1 2">ONC3</strain>
    </source>
</reference>
<dbReference type="AlphaFoldDB" id="A0A4Y9SZU9"/>
<dbReference type="Gene3D" id="2.30.110.20">
    <property type="entry name" value="Hcp1-like"/>
    <property type="match status" value="1"/>
</dbReference>
<dbReference type="EMBL" id="SPUM01000072">
    <property type="protein sequence ID" value="TFW31975.1"/>
    <property type="molecule type" value="Genomic_DNA"/>
</dbReference>
<dbReference type="PANTHER" id="PTHR36152:SF5">
    <property type="entry name" value="PROTEIN HCP1"/>
    <property type="match status" value="1"/>
</dbReference>
<keyword evidence="2" id="KW-1185">Reference proteome</keyword>
<dbReference type="SUPFAM" id="SSF141452">
    <property type="entry name" value="Hcp1-like"/>
    <property type="match status" value="1"/>
</dbReference>
<dbReference type="OrthoDB" id="5066999at2"/>
<dbReference type="Pfam" id="PF05638">
    <property type="entry name" value="T6SS_HCP"/>
    <property type="match status" value="1"/>
</dbReference>
<gene>
    <name evidence="1" type="ORF">E4O92_11610</name>
</gene>